<sequence>MLVTLARKYLGPYRWAVVAVLVLQLVQTLAALYLPSLNADIIDDGVVVGDIGHIWRTGGWMLVVSLGQVVASVVAVYFGAQVATAFGRDMRRDLFHTVQTFSAREMAQFGAPTLITRGTNDVQQVQMTVLMTFTIMVMAPIMLVGGVILALSEDVTMSGLLLVIVPVLAATAGVIVWRMVPHFRRMQKRIDAINSVLREQITGLRVVRAFVRERREKERFGVVNEELYDTSLRAGQLMALTFPVVMLIMNMSSVAVLWFGAREIETGGLEIGSLTAFLSYLMYILMAVMMSTMIFMMIPRAAVAAERIGEVLETKSSVVDPENPVRLVSTSSTSEADGEVSAGSTGEDEGPRGRVTFEDVEFRYPGAEAPVLHDLTFAAEPGQITAIIGSTGAGKSTLLNLVPRLFDATGGTVRIDGIDVRDVTQRDLGSLMGLVPQKAFLFTGTVADNLRYGKPDATEEEMWAALEVAQARDFVEALGNDENGSGLEAVVAQGGATFSGGQRQRLAIARAVIRRPRIYLFDDSFSALDYATDARLRAALRPQTRDATTIIVAQRVATIRDAEQILVLDHGRIVGRGTHAELLADNPTYQEIVTSQMSLEEAA</sequence>
<feature type="region of interest" description="Disordered" evidence="7">
    <location>
        <begin position="327"/>
        <end position="353"/>
    </location>
</feature>
<evidence type="ECO:0000256" key="3">
    <source>
        <dbReference type="ARBA" id="ARBA00022741"/>
    </source>
</evidence>
<dbReference type="GO" id="GO:0005524">
    <property type="term" value="F:ATP binding"/>
    <property type="evidence" value="ECO:0007669"/>
    <property type="project" value="UniProtKB-KW"/>
</dbReference>
<feature type="transmembrane region" description="Helical" evidence="8">
    <location>
        <begin position="280"/>
        <end position="298"/>
    </location>
</feature>
<dbReference type="SUPFAM" id="SSF52540">
    <property type="entry name" value="P-loop containing nucleoside triphosphate hydrolases"/>
    <property type="match status" value="1"/>
</dbReference>
<organism evidence="11 12">
    <name type="scientific">Promicromonospora alba</name>
    <dbReference type="NCBI Taxonomy" id="1616110"/>
    <lineage>
        <taxon>Bacteria</taxon>
        <taxon>Bacillati</taxon>
        <taxon>Actinomycetota</taxon>
        <taxon>Actinomycetes</taxon>
        <taxon>Micrococcales</taxon>
        <taxon>Promicromonosporaceae</taxon>
        <taxon>Promicromonospora</taxon>
    </lineage>
</organism>
<feature type="transmembrane region" description="Helical" evidence="8">
    <location>
        <begin position="12"/>
        <end position="34"/>
    </location>
</feature>
<feature type="transmembrane region" description="Helical" evidence="8">
    <location>
        <begin position="54"/>
        <end position="80"/>
    </location>
</feature>
<evidence type="ECO:0000256" key="6">
    <source>
        <dbReference type="ARBA" id="ARBA00023136"/>
    </source>
</evidence>
<dbReference type="EMBL" id="JBHSFI010000001">
    <property type="protein sequence ID" value="MFC4627115.1"/>
    <property type="molecule type" value="Genomic_DNA"/>
</dbReference>
<dbReference type="Pfam" id="PF00005">
    <property type="entry name" value="ABC_tran"/>
    <property type="match status" value="1"/>
</dbReference>
<keyword evidence="2 8" id="KW-0812">Transmembrane</keyword>
<keyword evidence="3" id="KW-0547">Nucleotide-binding</keyword>
<dbReference type="PROSITE" id="PS50929">
    <property type="entry name" value="ABC_TM1F"/>
    <property type="match status" value="1"/>
</dbReference>
<dbReference type="PROSITE" id="PS00211">
    <property type="entry name" value="ABC_TRANSPORTER_1"/>
    <property type="match status" value="1"/>
</dbReference>
<proteinExistence type="predicted"/>
<dbReference type="InterPro" id="IPR003439">
    <property type="entry name" value="ABC_transporter-like_ATP-bd"/>
</dbReference>
<dbReference type="SMART" id="SM00382">
    <property type="entry name" value="AAA"/>
    <property type="match status" value="1"/>
</dbReference>
<dbReference type="InterPro" id="IPR017871">
    <property type="entry name" value="ABC_transporter-like_CS"/>
</dbReference>
<comment type="caution">
    <text evidence="11">The sequence shown here is derived from an EMBL/GenBank/DDBJ whole genome shotgun (WGS) entry which is preliminary data.</text>
</comment>
<evidence type="ECO:0000313" key="11">
    <source>
        <dbReference type="EMBL" id="MFC4627115.1"/>
    </source>
</evidence>
<dbReference type="SUPFAM" id="SSF90123">
    <property type="entry name" value="ABC transporter transmembrane region"/>
    <property type="match status" value="1"/>
</dbReference>
<feature type="domain" description="ABC transporter" evidence="9">
    <location>
        <begin position="355"/>
        <end position="595"/>
    </location>
</feature>
<dbReference type="PANTHER" id="PTHR43394">
    <property type="entry name" value="ATP-DEPENDENT PERMEASE MDL1, MITOCHONDRIAL"/>
    <property type="match status" value="1"/>
</dbReference>
<evidence type="ECO:0000256" key="1">
    <source>
        <dbReference type="ARBA" id="ARBA00004651"/>
    </source>
</evidence>
<reference evidence="12" key="1">
    <citation type="journal article" date="2019" name="Int. J. Syst. Evol. Microbiol.">
        <title>The Global Catalogue of Microorganisms (GCM) 10K type strain sequencing project: providing services to taxonomists for standard genome sequencing and annotation.</title>
        <authorList>
            <consortium name="The Broad Institute Genomics Platform"/>
            <consortium name="The Broad Institute Genome Sequencing Center for Infectious Disease"/>
            <person name="Wu L."/>
            <person name="Ma J."/>
        </authorList>
    </citation>
    <scope>NUCLEOTIDE SEQUENCE [LARGE SCALE GENOMIC DNA]</scope>
    <source>
        <strain evidence="12">CCUG 42722</strain>
    </source>
</reference>
<dbReference type="PANTHER" id="PTHR43394:SF1">
    <property type="entry name" value="ATP-BINDING CASSETTE SUB-FAMILY B MEMBER 10, MITOCHONDRIAL"/>
    <property type="match status" value="1"/>
</dbReference>
<dbReference type="Gene3D" id="3.40.50.300">
    <property type="entry name" value="P-loop containing nucleotide triphosphate hydrolases"/>
    <property type="match status" value="1"/>
</dbReference>
<evidence type="ECO:0000256" key="8">
    <source>
        <dbReference type="SAM" id="Phobius"/>
    </source>
</evidence>
<protein>
    <submittedName>
        <fullName evidence="11">ABC transporter ATP-binding protein</fullName>
    </submittedName>
</protein>
<accession>A0ABV9HD22</accession>
<dbReference type="InterPro" id="IPR003593">
    <property type="entry name" value="AAA+_ATPase"/>
</dbReference>
<dbReference type="Gene3D" id="1.20.1560.10">
    <property type="entry name" value="ABC transporter type 1, transmembrane domain"/>
    <property type="match status" value="1"/>
</dbReference>
<dbReference type="InterPro" id="IPR036640">
    <property type="entry name" value="ABC1_TM_sf"/>
</dbReference>
<evidence type="ECO:0000259" key="9">
    <source>
        <dbReference type="PROSITE" id="PS50893"/>
    </source>
</evidence>
<dbReference type="PROSITE" id="PS50893">
    <property type="entry name" value="ABC_TRANSPORTER_2"/>
    <property type="match status" value="1"/>
</dbReference>
<feature type="domain" description="ABC transmembrane type-1" evidence="10">
    <location>
        <begin position="18"/>
        <end position="300"/>
    </location>
</feature>
<evidence type="ECO:0000256" key="4">
    <source>
        <dbReference type="ARBA" id="ARBA00022840"/>
    </source>
</evidence>
<dbReference type="InterPro" id="IPR039421">
    <property type="entry name" value="Type_1_exporter"/>
</dbReference>
<dbReference type="InterPro" id="IPR027417">
    <property type="entry name" value="P-loop_NTPase"/>
</dbReference>
<dbReference type="RefSeq" id="WP_377131894.1">
    <property type="nucleotide sequence ID" value="NZ_JBHSFI010000001.1"/>
</dbReference>
<gene>
    <name evidence="11" type="ORF">ACFO6V_02640</name>
</gene>
<name>A0ABV9HD22_9MICO</name>
<feature type="transmembrane region" description="Helical" evidence="8">
    <location>
        <begin position="157"/>
        <end position="180"/>
    </location>
</feature>
<keyword evidence="4 11" id="KW-0067">ATP-binding</keyword>
<evidence type="ECO:0000256" key="2">
    <source>
        <dbReference type="ARBA" id="ARBA00022692"/>
    </source>
</evidence>
<feature type="transmembrane region" description="Helical" evidence="8">
    <location>
        <begin position="237"/>
        <end position="260"/>
    </location>
</feature>
<evidence type="ECO:0000313" key="12">
    <source>
        <dbReference type="Proteomes" id="UP001596011"/>
    </source>
</evidence>
<keyword evidence="6 8" id="KW-0472">Membrane</keyword>
<dbReference type="Proteomes" id="UP001596011">
    <property type="component" value="Unassembled WGS sequence"/>
</dbReference>
<dbReference type="InterPro" id="IPR011527">
    <property type="entry name" value="ABC1_TM_dom"/>
</dbReference>
<evidence type="ECO:0000259" key="10">
    <source>
        <dbReference type="PROSITE" id="PS50929"/>
    </source>
</evidence>
<keyword evidence="5 8" id="KW-1133">Transmembrane helix</keyword>
<feature type="transmembrane region" description="Helical" evidence="8">
    <location>
        <begin position="127"/>
        <end position="151"/>
    </location>
</feature>
<keyword evidence="12" id="KW-1185">Reference proteome</keyword>
<dbReference type="CDD" id="cd18548">
    <property type="entry name" value="ABC_6TM_Tm287_like"/>
    <property type="match status" value="1"/>
</dbReference>
<comment type="subcellular location">
    <subcellularLocation>
        <location evidence="1">Cell membrane</location>
        <topology evidence="1">Multi-pass membrane protein</topology>
    </subcellularLocation>
</comment>
<evidence type="ECO:0000256" key="7">
    <source>
        <dbReference type="SAM" id="MobiDB-lite"/>
    </source>
</evidence>
<dbReference type="Pfam" id="PF00664">
    <property type="entry name" value="ABC_membrane"/>
    <property type="match status" value="1"/>
</dbReference>
<evidence type="ECO:0000256" key="5">
    <source>
        <dbReference type="ARBA" id="ARBA00022989"/>
    </source>
</evidence>